<keyword evidence="5 10" id="KW-0560">Oxidoreductase</keyword>
<dbReference type="GO" id="GO:0009083">
    <property type="term" value="P:branched-chain amino acid catabolic process"/>
    <property type="evidence" value="ECO:0007669"/>
    <property type="project" value="TreeGrafter"/>
</dbReference>
<evidence type="ECO:0000256" key="4">
    <source>
        <dbReference type="ARBA" id="ARBA00014159"/>
    </source>
</evidence>
<dbReference type="InterPro" id="IPR029061">
    <property type="entry name" value="THDP-binding"/>
</dbReference>
<protein>
    <recommendedName>
        <fullName evidence="4 10">Pyruvate dehydrogenase E1 component subunit alpha</fullName>
        <ecNumber evidence="3 10">1.2.4.1</ecNumber>
    </recommendedName>
</protein>
<dbReference type="AlphaFoldDB" id="A0A1Y2T5I3"/>
<evidence type="ECO:0000313" key="14">
    <source>
        <dbReference type="Proteomes" id="UP000194267"/>
    </source>
</evidence>
<keyword evidence="7 10" id="KW-0670">Pyruvate</keyword>
<evidence type="ECO:0000256" key="3">
    <source>
        <dbReference type="ARBA" id="ARBA00012281"/>
    </source>
</evidence>
<dbReference type="InterPro" id="IPR001017">
    <property type="entry name" value="DH_E1"/>
</dbReference>
<evidence type="ECO:0000256" key="10">
    <source>
        <dbReference type="RuleBase" id="RU366007"/>
    </source>
</evidence>
<dbReference type="Gene3D" id="3.40.50.970">
    <property type="match status" value="1"/>
</dbReference>
<comment type="cofactor">
    <cofactor evidence="1 10">
        <name>thiamine diphosphate</name>
        <dbReference type="ChEBI" id="CHEBI:58937"/>
    </cofactor>
</comment>
<dbReference type="EC" id="1.2.4.1" evidence="3 10"/>
<dbReference type="CDD" id="cd02000">
    <property type="entry name" value="TPP_E1_PDC_ADC_BCADC"/>
    <property type="match status" value="1"/>
</dbReference>
<dbReference type="EMBL" id="LWLV01000244">
    <property type="protein sequence ID" value="OTA41752.1"/>
    <property type="molecule type" value="Genomic_DNA"/>
</dbReference>
<evidence type="ECO:0000256" key="9">
    <source>
        <dbReference type="ARBA" id="ARBA00051231"/>
    </source>
</evidence>
<dbReference type="GO" id="GO:0004739">
    <property type="term" value="F:pyruvate dehydrogenase (acetyl-transferring) activity"/>
    <property type="evidence" value="ECO:0007669"/>
    <property type="project" value="UniProtKB-UniRule"/>
</dbReference>
<evidence type="ECO:0000256" key="7">
    <source>
        <dbReference type="ARBA" id="ARBA00023317"/>
    </source>
</evidence>
<accession>A0A1Y2T5I3</accession>
<proteinExistence type="predicted"/>
<dbReference type="PANTHER" id="PTHR43380:SF1">
    <property type="entry name" value="2-OXOISOVALERATE DEHYDROGENASE SUBUNIT ALPHA, MITOCHONDRIAL"/>
    <property type="match status" value="1"/>
</dbReference>
<evidence type="ECO:0000313" key="13">
    <source>
        <dbReference type="EMBL" id="OTA41752.1"/>
    </source>
</evidence>
<evidence type="ECO:0000256" key="6">
    <source>
        <dbReference type="ARBA" id="ARBA00023052"/>
    </source>
</evidence>
<dbReference type="PANTHER" id="PTHR43380">
    <property type="entry name" value="2-OXOISOVALERATE DEHYDROGENASE SUBUNIT ALPHA, MITOCHONDRIAL"/>
    <property type="match status" value="1"/>
</dbReference>
<name>A0A1Y2T5I3_SYMTR</name>
<comment type="caution">
    <text evidence="13">The sequence shown here is derived from an EMBL/GenBank/DDBJ whole genome shotgun (WGS) entry which is preliminary data.</text>
</comment>
<reference evidence="14" key="1">
    <citation type="submission" date="2016-04" db="EMBL/GenBank/DDBJ databases">
        <authorList>
            <person name="Antunes L.P."/>
            <person name="Martins L.F."/>
            <person name="Pereira R.V."/>
            <person name="Thomas A.M."/>
            <person name="Barbosa D."/>
            <person name="Nascimento L."/>
            <person name="Silva G.M."/>
            <person name="Condomitti G.W."/>
            <person name="Digiampietri L.A."/>
            <person name="Lombardi K.C."/>
            <person name="Ramos P.L."/>
            <person name="Quaggio R.B."/>
            <person name="Oliveira J.C."/>
            <person name="Pascon R.C."/>
            <person name="Cruz J.B."/>
            <person name="Silva A.M."/>
            <person name="Setubal J.C."/>
        </authorList>
    </citation>
    <scope>NUCLEOTIDE SEQUENCE [LARGE SCALE GENOMIC DNA]</scope>
</reference>
<keyword evidence="6 10" id="KW-0786">Thiamine pyrophosphate</keyword>
<feature type="region of interest" description="Disordered" evidence="11">
    <location>
        <begin position="264"/>
        <end position="286"/>
    </location>
</feature>
<dbReference type="Proteomes" id="UP000194267">
    <property type="component" value="Unassembled WGS sequence"/>
</dbReference>
<feature type="non-terminal residue" evidence="13">
    <location>
        <position position="1"/>
    </location>
</feature>
<evidence type="ECO:0000256" key="5">
    <source>
        <dbReference type="ARBA" id="ARBA00023002"/>
    </source>
</evidence>
<comment type="subunit">
    <text evidence="2 10">Heterodimer of an alpha and a beta chain.</text>
</comment>
<feature type="compositionally biased region" description="Basic and acidic residues" evidence="11">
    <location>
        <begin position="270"/>
        <end position="286"/>
    </location>
</feature>
<comment type="catalytic activity">
    <reaction evidence="9 10">
        <text>N(6)-[(R)-lipoyl]-L-lysyl-[protein] + pyruvate + H(+) = N(6)-[(R)-S(8)-acetyldihydrolipoyl]-L-lysyl-[protein] + CO2</text>
        <dbReference type="Rhea" id="RHEA:19189"/>
        <dbReference type="Rhea" id="RHEA-COMP:10474"/>
        <dbReference type="Rhea" id="RHEA-COMP:10478"/>
        <dbReference type="ChEBI" id="CHEBI:15361"/>
        <dbReference type="ChEBI" id="CHEBI:15378"/>
        <dbReference type="ChEBI" id="CHEBI:16526"/>
        <dbReference type="ChEBI" id="CHEBI:83099"/>
        <dbReference type="ChEBI" id="CHEBI:83111"/>
        <dbReference type="EC" id="1.2.4.1"/>
    </reaction>
</comment>
<feature type="domain" description="Dehydrogenase E1 component" evidence="12">
    <location>
        <begin position="46"/>
        <end position="335"/>
    </location>
</feature>
<dbReference type="Pfam" id="PF00676">
    <property type="entry name" value="E1_dh"/>
    <property type="match status" value="1"/>
</dbReference>
<organism evidence="13 14">
    <name type="scientific">Symbiobacterium thermophilum</name>
    <dbReference type="NCBI Taxonomy" id="2734"/>
    <lineage>
        <taxon>Bacteria</taxon>
        <taxon>Bacillati</taxon>
        <taxon>Bacillota</taxon>
        <taxon>Clostridia</taxon>
        <taxon>Eubacteriales</taxon>
        <taxon>Symbiobacteriaceae</taxon>
        <taxon>Symbiobacterium</taxon>
    </lineage>
</organism>
<evidence type="ECO:0000256" key="8">
    <source>
        <dbReference type="ARBA" id="ARBA00025211"/>
    </source>
</evidence>
<dbReference type="InterPro" id="IPR017596">
    <property type="entry name" value="PdhA/BkdA"/>
</dbReference>
<gene>
    <name evidence="13" type="ORF">A6D92_04095</name>
</gene>
<dbReference type="SUPFAM" id="SSF52518">
    <property type="entry name" value="Thiamin diphosphate-binding fold (THDP-binding)"/>
    <property type="match status" value="1"/>
</dbReference>
<sequence length="371" mass="41295">GRTRAATDRSPPGNQLFPMRQILQADGTLREPVPDFLSTDQLKDVYRKMVYLRVFDQRCLNLQRQGRMGTFAPFSGQEASQVGSAYLLRPDRDWIFPTYRDHGAMHVMGVPLVNILRYFMGDERGSHAPEGVNAFPISIPIATQLLHAVGAAWAGKLKGEDMVAVGYAGDGGTSPGDFHEALNFASVFNVPVIFFIQNNHYAISTPNSRQFKAPTIAQRALAYDIAGVRVDGQDVLAVLAVMHEAIERARSGGGPTLIESVTFRYGPHTTSDDPKRYRSQQETEEWQARDPIERMRRYLVSQGLWSDSDDEALWGQAREQVAAAVAEAEAMPRPSVDDLFDYLYAEPTPNLVRQKEYLKAYLAKKEGGARG</sequence>
<evidence type="ECO:0000259" key="12">
    <source>
        <dbReference type="Pfam" id="PF00676"/>
    </source>
</evidence>
<dbReference type="NCBIfam" id="TIGR03181">
    <property type="entry name" value="PDH_E1_alph_x"/>
    <property type="match status" value="1"/>
</dbReference>
<comment type="function">
    <text evidence="8 10">The pyruvate dehydrogenase complex catalyzes the overall conversion of pyruvate to acetyl-CoA and CO(2). It contains multiple copies of three enzymatic components: pyruvate dehydrogenase (E1), dihydrolipoamide acetyltransferase (E2) and lipoamide dehydrogenase (E3).</text>
</comment>
<evidence type="ECO:0000256" key="11">
    <source>
        <dbReference type="SAM" id="MobiDB-lite"/>
    </source>
</evidence>
<evidence type="ECO:0000256" key="1">
    <source>
        <dbReference type="ARBA" id="ARBA00001964"/>
    </source>
</evidence>
<dbReference type="InterPro" id="IPR050771">
    <property type="entry name" value="Alpha-ketoacid_DH_E1_comp"/>
</dbReference>
<evidence type="ECO:0000256" key="2">
    <source>
        <dbReference type="ARBA" id="ARBA00011870"/>
    </source>
</evidence>